<protein>
    <submittedName>
        <fullName evidence="1">Uncharacterized protein</fullName>
    </submittedName>
</protein>
<keyword evidence="2" id="KW-1185">Reference proteome</keyword>
<evidence type="ECO:0000313" key="1">
    <source>
        <dbReference type="EMBL" id="KAI4555603.1"/>
    </source>
</evidence>
<name>A0ACB9U2M8_9CETA</name>
<dbReference type="EMBL" id="CM043051">
    <property type="protein sequence ID" value="KAI4555603.1"/>
    <property type="molecule type" value="Genomic_DNA"/>
</dbReference>
<organism evidence="1 2">
    <name type="scientific">Ovis ammon polii x Ovis aries</name>
    <dbReference type="NCBI Taxonomy" id="2918886"/>
    <lineage>
        <taxon>Eukaryota</taxon>
        <taxon>Metazoa</taxon>
        <taxon>Chordata</taxon>
        <taxon>Craniata</taxon>
        <taxon>Vertebrata</taxon>
        <taxon>Euteleostomi</taxon>
        <taxon>Mammalia</taxon>
        <taxon>Eutheria</taxon>
        <taxon>Laurasiatheria</taxon>
        <taxon>Artiodactyla</taxon>
        <taxon>Ruminantia</taxon>
        <taxon>Pecora</taxon>
        <taxon>Bovidae</taxon>
        <taxon>Caprinae</taxon>
        <taxon>Ovis</taxon>
    </lineage>
</organism>
<accession>A0ACB9U2M8</accession>
<comment type="caution">
    <text evidence="1">The sequence shown here is derived from an EMBL/GenBank/DDBJ whole genome shotgun (WGS) entry which is preliminary data.</text>
</comment>
<dbReference type="Proteomes" id="UP001057279">
    <property type="component" value="Linkage Group LG26"/>
</dbReference>
<sequence>MKKHSARVAPLSACNSPVLTLTKVEGEERPRDSPGPAEAQAPAGTEAGGRSSRRCWRCSRAQLKKIFWGVAVVLCVCASWAGATQLAKLTFRKFDAPFTLTWFATNWNFLFFPLYYAGHICKSAEKQSVKQRYRMYVDFANCHHPEPRIVPCREYAFDLYIGGSGLKTYERKEMKVYSCGYSSNFAMPIFPIMIFIFSDTCALPSTRLYVIREDLVPDGKGVPILIQHSFRSSKFSEFSQRIGECCRFFGDNGLTLKVFFTKAAPFGVLWTLTNYLYLHAIKKINTTDVSVLFCCNKAFVFLLSWIVLRDRFMGVRIVAAILAIAGIVMMTYADGFHSHSVIGIALVVGSASMSALYKVLFKLLLGSAKFGEAALFLSILGVFNILFITCIPVILYFTKVEYWSSFDDIPWGNLCGFSVLLLTFNIVLNFGIAVTYPTLMSLGIVLSVPVNAVVDHYTSKIVFNSVRVIAIIIIGLGFLLLLLPEEWDVWLIKLLTRLKVRKKEEAAEGGADLGLGLQSKSRRARPSFAR</sequence>
<evidence type="ECO:0000313" key="2">
    <source>
        <dbReference type="Proteomes" id="UP001057279"/>
    </source>
</evidence>
<reference evidence="1" key="1">
    <citation type="submission" date="2022-03" db="EMBL/GenBank/DDBJ databases">
        <title>Genomic analyses of argali, domestic sheep and their hybrids provide insights into chromosomal evolution, heterosis and genetic basis of agronomic traits.</title>
        <authorList>
            <person name="Li M."/>
        </authorList>
    </citation>
    <scope>NUCLEOTIDE SEQUENCE</scope>
    <source>
        <strain evidence="1">F1 hybrid</strain>
    </source>
</reference>
<proteinExistence type="predicted"/>
<gene>
    <name evidence="1" type="ORF">MJG53_019293</name>
</gene>